<sequence length="91" mass="10716">MNIPLKKQQAQWIAEQVSSGRYRDELEAIEDAITAKMREDEADWAAAREELREKLRRSEEDIRDGRVVVANDAFWNEIDERIDRIEATRKA</sequence>
<dbReference type="OrthoDB" id="9815501at2"/>
<evidence type="ECO:0000313" key="3">
    <source>
        <dbReference type="Proteomes" id="UP000193083"/>
    </source>
</evidence>
<evidence type="ECO:0000256" key="1">
    <source>
        <dbReference type="SAM" id="Coils"/>
    </source>
</evidence>
<reference evidence="2 3" key="1">
    <citation type="submission" date="2017-04" db="EMBL/GenBank/DDBJ databases">
        <authorList>
            <person name="Afonso C.L."/>
            <person name="Miller P.J."/>
            <person name="Scott M.A."/>
            <person name="Spackman E."/>
            <person name="Goraichik I."/>
            <person name="Dimitrov K.M."/>
            <person name="Suarez D.L."/>
            <person name="Swayne D.E."/>
        </authorList>
    </citation>
    <scope>NUCLEOTIDE SEQUENCE [LARGE SCALE GENOMIC DNA]</scope>
    <source>
        <strain evidence="2 3">B5P</strain>
    </source>
</reference>
<accession>A0A1X7PNB5</accession>
<gene>
    <name evidence="2" type="ORF">SAMN02982922_4662</name>
</gene>
<dbReference type="RefSeq" id="WP_085466332.1">
    <property type="nucleotide sequence ID" value="NZ_FXBL01000004.1"/>
</dbReference>
<organism evidence="2 3">
    <name type="scientific">Mesorhizobium australicum</name>
    <dbReference type="NCBI Taxonomy" id="536018"/>
    <lineage>
        <taxon>Bacteria</taxon>
        <taxon>Pseudomonadati</taxon>
        <taxon>Pseudomonadota</taxon>
        <taxon>Alphaproteobacteria</taxon>
        <taxon>Hyphomicrobiales</taxon>
        <taxon>Phyllobacteriaceae</taxon>
        <taxon>Mesorhizobium</taxon>
    </lineage>
</organism>
<dbReference type="InterPro" id="IPR038296">
    <property type="entry name" value="ParD_sf"/>
</dbReference>
<proteinExistence type="predicted"/>
<dbReference type="EMBL" id="FXBL01000004">
    <property type="protein sequence ID" value="SMH52395.1"/>
    <property type="molecule type" value="Genomic_DNA"/>
</dbReference>
<feature type="coiled-coil region" evidence="1">
    <location>
        <begin position="41"/>
        <end position="68"/>
    </location>
</feature>
<protein>
    <recommendedName>
        <fullName evidence="4">Addiction module antidote protein, CC2985 family</fullName>
    </recommendedName>
</protein>
<dbReference type="Gene3D" id="6.10.10.120">
    <property type="entry name" value="Antitoxin ParD1-like"/>
    <property type="match status" value="1"/>
</dbReference>
<keyword evidence="1" id="KW-0175">Coiled coil</keyword>
<evidence type="ECO:0008006" key="4">
    <source>
        <dbReference type="Google" id="ProtNLM"/>
    </source>
</evidence>
<evidence type="ECO:0000313" key="2">
    <source>
        <dbReference type="EMBL" id="SMH52395.1"/>
    </source>
</evidence>
<name>A0A1X7PNB5_9HYPH</name>
<dbReference type="AlphaFoldDB" id="A0A1X7PNB5"/>
<keyword evidence="3" id="KW-1185">Reference proteome</keyword>
<dbReference type="Proteomes" id="UP000193083">
    <property type="component" value="Unassembled WGS sequence"/>
</dbReference>